<evidence type="ECO:0000256" key="21">
    <source>
        <dbReference type="SAM" id="Phobius"/>
    </source>
</evidence>
<dbReference type="Proteomes" id="UP000735302">
    <property type="component" value="Unassembled WGS sequence"/>
</dbReference>
<keyword evidence="15" id="KW-0406">Ion transport</keyword>
<evidence type="ECO:0000256" key="10">
    <source>
        <dbReference type="ARBA" id="ARBA00022737"/>
    </source>
</evidence>
<evidence type="ECO:0000256" key="1">
    <source>
        <dbReference type="ARBA" id="ARBA00004651"/>
    </source>
</evidence>
<dbReference type="PANTHER" id="PTHR11878">
    <property type="entry name" value="SODIUM/CALCIUM EXCHANGER"/>
    <property type="match status" value="1"/>
</dbReference>
<evidence type="ECO:0000256" key="17">
    <source>
        <dbReference type="ARBA" id="ARBA00023180"/>
    </source>
</evidence>
<evidence type="ECO:0000256" key="7">
    <source>
        <dbReference type="ARBA" id="ARBA00022692"/>
    </source>
</evidence>
<dbReference type="InterPro" id="IPR003644">
    <property type="entry name" value="Calx_beta"/>
</dbReference>
<evidence type="ECO:0000256" key="6">
    <source>
        <dbReference type="ARBA" id="ARBA00022568"/>
    </source>
</evidence>
<keyword evidence="13 21" id="KW-1133">Transmembrane helix</keyword>
<evidence type="ECO:0000256" key="14">
    <source>
        <dbReference type="ARBA" id="ARBA00023053"/>
    </source>
</evidence>
<evidence type="ECO:0000256" key="9">
    <source>
        <dbReference type="ARBA" id="ARBA00022729"/>
    </source>
</evidence>
<feature type="transmembrane region" description="Helical" evidence="21">
    <location>
        <begin position="421"/>
        <end position="441"/>
    </location>
</feature>
<keyword evidence="4" id="KW-0050">Antiport</keyword>
<protein>
    <submittedName>
        <fullName evidence="23">Sodium/calcium exchanger 3</fullName>
    </submittedName>
</protein>
<evidence type="ECO:0000256" key="18">
    <source>
        <dbReference type="ARBA" id="ARBA00023201"/>
    </source>
</evidence>
<keyword evidence="6" id="KW-0109">Calcium transport</keyword>
<keyword evidence="11" id="KW-0106">Calcium</keyword>
<dbReference type="GO" id="GO:0005432">
    <property type="term" value="F:calcium:sodium antiporter activity"/>
    <property type="evidence" value="ECO:0007669"/>
    <property type="project" value="InterPro"/>
</dbReference>
<keyword evidence="3" id="KW-0813">Transport</keyword>
<feature type="compositionally biased region" description="Low complexity" evidence="20">
    <location>
        <begin position="25"/>
        <end position="36"/>
    </location>
</feature>
<comment type="caution">
    <text evidence="23">The sequence shown here is derived from an EMBL/GenBank/DDBJ whole genome shotgun (WGS) entry which is preliminary data.</text>
</comment>
<keyword evidence="10" id="KW-0677">Repeat</keyword>
<dbReference type="PRINTS" id="PR01259">
    <property type="entry name" value="NACAEXCHNGR"/>
</dbReference>
<dbReference type="GO" id="GO:0098794">
    <property type="term" value="C:postsynapse"/>
    <property type="evidence" value="ECO:0007669"/>
    <property type="project" value="TreeGrafter"/>
</dbReference>
<dbReference type="SMART" id="SM00237">
    <property type="entry name" value="Calx_beta"/>
    <property type="match status" value="2"/>
</dbReference>
<dbReference type="EMBL" id="BLXT01005777">
    <property type="protein sequence ID" value="GFO25828.1"/>
    <property type="molecule type" value="Genomic_DNA"/>
</dbReference>
<dbReference type="PANTHER" id="PTHR11878:SF70">
    <property type="entry name" value="CALX-BETA DOMAIN-CONTAINING PROTEIN"/>
    <property type="match status" value="1"/>
</dbReference>
<evidence type="ECO:0000256" key="11">
    <source>
        <dbReference type="ARBA" id="ARBA00022837"/>
    </source>
</evidence>
<evidence type="ECO:0000256" key="3">
    <source>
        <dbReference type="ARBA" id="ARBA00022448"/>
    </source>
</evidence>
<dbReference type="GO" id="GO:0098703">
    <property type="term" value="P:calcium ion import across plasma membrane"/>
    <property type="evidence" value="ECO:0007669"/>
    <property type="project" value="TreeGrafter"/>
</dbReference>
<evidence type="ECO:0000313" key="24">
    <source>
        <dbReference type="Proteomes" id="UP000735302"/>
    </source>
</evidence>
<keyword evidence="17" id="KW-0325">Glycoprotein</keyword>
<feature type="domain" description="Calx-beta" evidence="22">
    <location>
        <begin position="117"/>
        <end position="220"/>
    </location>
</feature>
<comment type="subcellular location">
    <subcellularLocation>
        <location evidence="1">Cell membrane</location>
        <topology evidence="1">Multi-pass membrane protein</topology>
    </subcellularLocation>
</comment>
<accession>A0AAV4C4B5</accession>
<dbReference type="Gene3D" id="2.60.40.2030">
    <property type="match status" value="2"/>
</dbReference>
<feature type="domain" description="Calx-beta" evidence="22">
    <location>
        <begin position="8"/>
        <end position="103"/>
    </location>
</feature>
<keyword evidence="5" id="KW-1003">Cell membrane</keyword>
<organism evidence="23 24">
    <name type="scientific">Plakobranchus ocellatus</name>
    <dbReference type="NCBI Taxonomy" id="259542"/>
    <lineage>
        <taxon>Eukaryota</taxon>
        <taxon>Metazoa</taxon>
        <taxon>Spiralia</taxon>
        <taxon>Lophotrochozoa</taxon>
        <taxon>Mollusca</taxon>
        <taxon>Gastropoda</taxon>
        <taxon>Heterobranchia</taxon>
        <taxon>Euthyneura</taxon>
        <taxon>Panpulmonata</taxon>
        <taxon>Sacoglossa</taxon>
        <taxon>Placobranchoidea</taxon>
        <taxon>Plakobranchidae</taxon>
        <taxon>Plakobranchus</taxon>
    </lineage>
</organism>
<dbReference type="SUPFAM" id="SSF141072">
    <property type="entry name" value="CalX-like"/>
    <property type="match status" value="2"/>
</dbReference>
<feature type="region of interest" description="Disordered" evidence="20">
    <location>
        <begin position="1"/>
        <end position="40"/>
    </location>
</feature>
<evidence type="ECO:0000256" key="5">
    <source>
        <dbReference type="ARBA" id="ARBA00022475"/>
    </source>
</evidence>
<keyword evidence="7 21" id="KW-0812">Transmembrane</keyword>
<evidence type="ECO:0000313" key="23">
    <source>
        <dbReference type="EMBL" id="GFO25828.1"/>
    </source>
</evidence>
<keyword evidence="24" id="KW-1185">Reference proteome</keyword>
<feature type="transmembrane region" description="Helical" evidence="21">
    <location>
        <begin position="313"/>
        <end position="332"/>
    </location>
</feature>
<keyword evidence="14" id="KW-0915">Sodium</keyword>
<name>A0AAV4C4B5_9GAST</name>
<evidence type="ECO:0000259" key="22">
    <source>
        <dbReference type="SMART" id="SM00237"/>
    </source>
</evidence>
<evidence type="ECO:0000256" key="15">
    <source>
        <dbReference type="ARBA" id="ARBA00023065"/>
    </source>
</evidence>
<evidence type="ECO:0000256" key="2">
    <source>
        <dbReference type="ARBA" id="ARBA00007489"/>
    </source>
</evidence>
<evidence type="ECO:0000256" key="20">
    <source>
        <dbReference type="SAM" id="MobiDB-lite"/>
    </source>
</evidence>
<dbReference type="InterPro" id="IPR038081">
    <property type="entry name" value="CalX-like_sf"/>
</dbReference>
<evidence type="ECO:0000256" key="16">
    <source>
        <dbReference type="ARBA" id="ARBA00023136"/>
    </source>
</evidence>
<keyword evidence="8" id="KW-0479">Metal-binding</keyword>
<keyword evidence="18" id="KW-0739">Sodium transport</keyword>
<dbReference type="InterPro" id="IPR044880">
    <property type="entry name" value="NCX_ion-bd_dom_sf"/>
</dbReference>
<dbReference type="InterPro" id="IPR004836">
    <property type="entry name" value="Na_Ca_Ex"/>
</dbReference>
<proteinExistence type="inferred from homology"/>
<dbReference type="Pfam" id="PF03160">
    <property type="entry name" value="Calx-beta"/>
    <property type="match status" value="1"/>
</dbReference>
<keyword evidence="16 21" id="KW-0472">Membrane</keyword>
<dbReference type="InterPro" id="IPR051171">
    <property type="entry name" value="CaCA"/>
</dbReference>
<reference evidence="23 24" key="1">
    <citation type="journal article" date="2021" name="Elife">
        <title>Chloroplast acquisition without the gene transfer in kleptoplastic sea slugs, Plakobranchus ocellatus.</title>
        <authorList>
            <person name="Maeda T."/>
            <person name="Takahashi S."/>
            <person name="Yoshida T."/>
            <person name="Shimamura S."/>
            <person name="Takaki Y."/>
            <person name="Nagai Y."/>
            <person name="Toyoda A."/>
            <person name="Suzuki Y."/>
            <person name="Arimoto A."/>
            <person name="Ishii H."/>
            <person name="Satoh N."/>
            <person name="Nishiyama T."/>
            <person name="Hasebe M."/>
            <person name="Maruyama T."/>
            <person name="Minagawa J."/>
            <person name="Obokata J."/>
            <person name="Shigenobu S."/>
        </authorList>
    </citation>
    <scope>NUCLEOTIDE SEQUENCE [LARGE SCALE GENOMIC DNA]</scope>
</reference>
<keyword evidence="12" id="KW-0112">Calmodulin-binding</keyword>
<evidence type="ECO:0000256" key="4">
    <source>
        <dbReference type="ARBA" id="ARBA00022449"/>
    </source>
</evidence>
<dbReference type="InterPro" id="IPR004837">
    <property type="entry name" value="NaCa_Exmemb"/>
</dbReference>
<gene>
    <name evidence="23" type="ORF">PoB_005233300</name>
</gene>
<keyword evidence="9" id="KW-0732">Signal</keyword>
<dbReference type="Gene3D" id="1.20.1420.30">
    <property type="entry name" value="NCX, central ion-binding region"/>
    <property type="match status" value="1"/>
</dbReference>
<dbReference type="GO" id="GO:0007154">
    <property type="term" value="P:cell communication"/>
    <property type="evidence" value="ECO:0007669"/>
    <property type="project" value="InterPro"/>
</dbReference>
<dbReference type="Pfam" id="PF01699">
    <property type="entry name" value="Na_Ca_ex"/>
    <property type="match status" value="1"/>
</dbReference>
<comment type="similarity">
    <text evidence="2">Belongs to the Ca(2+):cation antiporter (CaCA) (TC 2.A.19) family. SLC8 subfamily.</text>
</comment>
<dbReference type="GO" id="GO:0042383">
    <property type="term" value="C:sarcolemma"/>
    <property type="evidence" value="ECO:0007669"/>
    <property type="project" value="TreeGrafter"/>
</dbReference>
<feature type="transmembrane region" description="Helical" evidence="21">
    <location>
        <begin position="390"/>
        <end position="409"/>
    </location>
</feature>
<evidence type="ECO:0000256" key="8">
    <source>
        <dbReference type="ARBA" id="ARBA00022723"/>
    </source>
</evidence>
<dbReference type="GO" id="GO:0030424">
    <property type="term" value="C:axon"/>
    <property type="evidence" value="ECO:0007669"/>
    <property type="project" value="TreeGrafter"/>
</dbReference>
<dbReference type="GO" id="GO:0046872">
    <property type="term" value="F:metal ion binding"/>
    <property type="evidence" value="ECO:0007669"/>
    <property type="project" value="UniProtKB-KW"/>
</dbReference>
<dbReference type="GO" id="GO:0005516">
    <property type="term" value="F:calmodulin binding"/>
    <property type="evidence" value="ECO:0007669"/>
    <property type="project" value="UniProtKB-KW"/>
</dbReference>
<comment type="catalytic activity">
    <reaction evidence="19">
        <text>Ca(2+)(in) + 3 Na(+)(out) = Ca(2+)(out) + 3 Na(+)(in)</text>
        <dbReference type="Rhea" id="RHEA:69955"/>
        <dbReference type="ChEBI" id="CHEBI:29101"/>
        <dbReference type="ChEBI" id="CHEBI:29108"/>
    </reaction>
</comment>
<evidence type="ECO:0000256" key="12">
    <source>
        <dbReference type="ARBA" id="ARBA00022860"/>
    </source>
</evidence>
<evidence type="ECO:0000256" key="13">
    <source>
        <dbReference type="ARBA" id="ARBA00022989"/>
    </source>
</evidence>
<evidence type="ECO:0000256" key="19">
    <source>
        <dbReference type="ARBA" id="ARBA00033667"/>
    </source>
</evidence>
<dbReference type="AlphaFoldDB" id="A0AAV4C4B5"/>
<sequence>MKRPSATLGNGSVVPGHDGSALALPPGTGTNEPTTPSSVAPTVAGAVTVDFETREGSAKPGKDFRYTQGTLVFQENEYRKVITIPIINDNQYEADVDFYVILKNAHGGAGVGDPSVTRVTIVDDDEPGEFEFEESHYHIDMKSGKVAIRVMREHGFDGKVSMDYNTTDGSAVGGKTLGSNVDYISTHGTLTFEHGETSKTITVEANKNVKESKNFIISLRNPSLGAMIGVKSAAVCHFNRDELIERVADILGDDDDEEETTWGGQFINAMTVSTEPDDDGNETEPRWYHYVMHFISFFWKIFCSIIPPTTILGAWPTFVLSLLFIGMMTACVEQLGKLLGCVIGIKTSVTGITIIALGTSLPDTFASRTAAIQDEHADAAIGNITGSNSVNVFLGLGLPWIISTMYHLAKGTDFRVKSDDLVQSVVIFSVCGTACFIFLVIRRKEKGEDVLHVRTILACCRRKVRMFCTYVNVSLLQEKGEDVLHVYTRYKPVAGEASPQQGDIRLLGPSSGQGAGSGARTRDRRFLQFSGWARYPLDIGEQVKKKLFILNGDSTDHLLHRSQFSYHLCDRSPKFREISERKEMIEAMTGWLGARADVFMRTESGKKMFDLF</sequence>